<keyword evidence="3" id="KW-1185">Reference proteome</keyword>
<feature type="compositionally biased region" description="Polar residues" evidence="1">
    <location>
        <begin position="131"/>
        <end position="144"/>
    </location>
</feature>
<feature type="region of interest" description="Disordered" evidence="1">
    <location>
        <begin position="1"/>
        <end position="152"/>
    </location>
</feature>
<reference evidence="2 3" key="1">
    <citation type="journal article" date="2015" name="Genome Biol. Evol.">
        <title>Comparative Genomics of a Bacterivorous Green Alga Reveals Evolutionary Causalities and Consequences of Phago-Mixotrophic Mode of Nutrition.</title>
        <authorList>
            <person name="Burns J.A."/>
            <person name="Paasch A."/>
            <person name="Narechania A."/>
            <person name="Kim E."/>
        </authorList>
    </citation>
    <scope>NUCLEOTIDE SEQUENCE [LARGE SCALE GENOMIC DNA]</scope>
    <source>
        <strain evidence="2 3">PLY_AMNH</strain>
    </source>
</reference>
<protein>
    <submittedName>
        <fullName evidence="2">Uncharacterized protein</fullName>
    </submittedName>
</protein>
<dbReference type="Proteomes" id="UP001190700">
    <property type="component" value="Unassembled WGS sequence"/>
</dbReference>
<organism evidence="2 3">
    <name type="scientific">Cymbomonas tetramitiformis</name>
    <dbReference type="NCBI Taxonomy" id="36881"/>
    <lineage>
        <taxon>Eukaryota</taxon>
        <taxon>Viridiplantae</taxon>
        <taxon>Chlorophyta</taxon>
        <taxon>Pyramimonadophyceae</taxon>
        <taxon>Pyramimonadales</taxon>
        <taxon>Pyramimonadaceae</taxon>
        <taxon>Cymbomonas</taxon>
    </lineage>
</organism>
<sequence>MPTIGKPDPLAAPHVAGSAKDSKFPSLADSRPDNLQKAIPNTQQREEERPFGNPDRYNIFSNVSNLPKAEPNTQKTSLFGTSENGNTLRKRSNLEAKQKVPQRPEDLKLPPPTASRLGNPDPLEGPPLDSADNQNSLPNGATSSRSDEDNLGLNSLRSIPIVGEEALVGNPDVENVDSIIQEMINQDPENKDVLVGLMNNGKTSDLKTDTKIQYKIEMENKIKEYIRKTDNPVMKAVANTLNCFFTDDEDCLSFLNDENLKPLNEMRKIFKRSEIRLNTTDTKLADIVDIFVEDESVEAWRSSIRYVTSLANKESPIEGETSFSLHVYLLRMIAFTKVLSQCLPVDYNKKNDNELLEEAKKAIDNYRARDAVTNFQSDELDPYTLV</sequence>
<feature type="compositionally biased region" description="Polar residues" evidence="1">
    <location>
        <begin position="59"/>
        <end position="87"/>
    </location>
</feature>
<gene>
    <name evidence="2" type="ORF">CYMTET_41603</name>
</gene>
<feature type="compositionally biased region" description="Basic and acidic residues" evidence="1">
    <location>
        <begin position="92"/>
        <end position="108"/>
    </location>
</feature>
<dbReference type="EMBL" id="LGRX02027670">
    <property type="protein sequence ID" value="KAK3248953.1"/>
    <property type="molecule type" value="Genomic_DNA"/>
</dbReference>
<proteinExistence type="predicted"/>
<accession>A0AAE0C5Q9</accession>
<evidence type="ECO:0000256" key="1">
    <source>
        <dbReference type="SAM" id="MobiDB-lite"/>
    </source>
</evidence>
<evidence type="ECO:0000313" key="3">
    <source>
        <dbReference type="Proteomes" id="UP001190700"/>
    </source>
</evidence>
<dbReference type="AlphaFoldDB" id="A0AAE0C5Q9"/>
<name>A0AAE0C5Q9_9CHLO</name>
<evidence type="ECO:0000313" key="2">
    <source>
        <dbReference type="EMBL" id="KAK3248953.1"/>
    </source>
</evidence>
<comment type="caution">
    <text evidence="2">The sequence shown here is derived from an EMBL/GenBank/DDBJ whole genome shotgun (WGS) entry which is preliminary data.</text>
</comment>